<dbReference type="AlphaFoldDB" id="A0A1E7W686"/>
<protein>
    <submittedName>
        <fullName evidence="1">Uncharacterized protein</fullName>
    </submittedName>
</protein>
<comment type="caution">
    <text evidence="1">The sequence shown here is derived from an EMBL/GenBank/DDBJ whole genome shotgun (WGS) entry which is preliminary data.</text>
</comment>
<keyword evidence="2" id="KW-1185">Reference proteome</keyword>
<proteinExistence type="predicted"/>
<dbReference type="OrthoDB" id="8779583at2"/>
<evidence type="ECO:0000313" key="2">
    <source>
        <dbReference type="Proteomes" id="UP000175989"/>
    </source>
</evidence>
<reference evidence="2" key="1">
    <citation type="journal article" date="2016" name="Front. Microbiol.">
        <title>Molecular Keys to the Janthinobacterium and Duganella spp. Interaction with the Plant Pathogen Fusarium graminearum.</title>
        <authorList>
            <person name="Haack F.S."/>
            <person name="Poehlein A."/>
            <person name="Kroger C."/>
            <person name="Voigt C.A."/>
            <person name="Piepenbring M."/>
            <person name="Bode H.B."/>
            <person name="Daniel R."/>
            <person name="Schafer W."/>
            <person name="Streit W.R."/>
        </authorList>
    </citation>
    <scope>NUCLEOTIDE SEQUENCE [LARGE SCALE GENOMIC DNA]</scope>
    <source>
        <strain evidence="2">T54</strain>
    </source>
</reference>
<dbReference type="Proteomes" id="UP000175989">
    <property type="component" value="Unassembled WGS sequence"/>
</dbReference>
<dbReference type="EMBL" id="LROM01000152">
    <property type="protein sequence ID" value="OEZ91511.1"/>
    <property type="molecule type" value="Genomic_DNA"/>
</dbReference>
<organism evidence="1 2">
    <name type="scientific">Duganella phyllosphaerae</name>
    <dbReference type="NCBI Taxonomy" id="762836"/>
    <lineage>
        <taxon>Bacteria</taxon>
        <taxon>Pseudomonadati</taxon>
        <taxon>Pseudomonadota</taxon>
        <taxon>Betaproteobacteria</taxon>
        <taxon>Burkholderiales</taxon>
        <taxon>Oxalobacteraceae</taxon>
        <taxon>Telluria group</taxon>
        <taxon>Duganella</taxon>
    </lineage>
</organism>
<accession>A0A1E7W686</accession>
<dbReference type="RefSeq" id="WP_070251986.1">
    <property type="nucleotide sequence ID" value="NZ_LROM01000152.1"/>
</dbReference>
<evidence type="ECO:0000313" key="1">
    <source>
        <dbReference type="EMBL" id="OEZ91511.1"/>
    </source>
</evidence>
<sequence>MIIRHITAGRAARAAVSDALHRIYQDAGYEDVFNSGNLDAVEMVLSGGCVSEELNDSRNWIHLQMAEREGVAS</sequence>
<gene>
    <name evidence="1" type="ORF">DUPY_51230</name>
</gene>
<name>A0A1E7W686_9BURK</name>